<dbReference type="SUPFAM" id="SSF54637">
    <property type="entry name" value="Thioesterase/thiol ester dehydrase-isomerase"/>
    <property type="match status" value="1"/>
</dbReference>
<accession>A0A418WSV5</accession>
<reference evidence="3 4" key="1">
    <citation type="submission" date="2018-09" db="EMBL/GenBank/DDBJ databases">
        <authorList>
            <person name="Zhu H."/>
        </authorList>
    </citation>
    <scope>NUCLEOTIDE SEQUENCE [LARGE SCALE GENOMIC DNA]</scope>
    <source>
        <strain evidence="3 4">K2R01-6</strain>
    </source>
</reference>
<evidence type="ECO:0000256" key="1">
    <source>
        <dbReference type="ARBA" id="ARBA00005953"/>
    </source>
</evidence>
<gene>
    <name evidence="3" type="ORF">D3876_07150</name>
</gene>
<dbReference type="Proteomes" id="UP000286100">
    <property type="component" value="Unassembled WGS sequence"/>
</dbReference>
<comment type="similarity">
    <text evidence="1">Belongs to the 4-hydroxybenzoyl-CoA thioesterase family.</text>
</comment>
<dbReference type="InterPro" id="IPR050563">
    <property type="entry name" value="4-hydroxybenzoyl-CoA_TE"/>
</dbReference>
<keyword evidence="4" id="KW-1185">Reference proteome</keyword>
<dbReference type="RefSeq" id="WP_119761147.1">
    <property type="nucleotide sequence ID" value="NZ_QYUM01000002.1"/>
</dbReference>
<dbReference type="InterPro" id="IPR029069">
    <property type="entry name" value="HotDog_dom_sf"/>
</dbReference>
<evidence type="ECO:0000256" key="2">
    <source>
        <dbReference type="ARBA" id="ARBA00022801"/>
    </source>
</evidence>
<organism evidence="3 4">
    <name type="scientific">Sphingomonas cavernae</name>
    <dbReference type="NCBI Taxonomy" id="2320861"/>
    <lineage>
        <taxon>Bacteria</taxon>
        <taxon>Pseudomonadati</taxon>
        <taxon>Pseudomonadota</taxon>
        <taxon>Alphaproteobacteria</taxon>
        <taxon>Sphingomonadales</taxon>
        <taxon>Sphingomonadaceae</taxon>
        <taxon>Sphingomonas</taxon>
    </lineage>
</organism>
<sequence length="139" mass="15628">MTAPAFPFTHRFRVRYAELDPQSVVFNSRYLEYADLVITEFWRAVGMPFAAEEALDFHVARATVDFRKPLRADEEVDAHARVSRFGNSSMTTEIALHGAGADDLRARIELIHVHVDLGTGRSQPIPEHVRARFALHAGA</sequence>
<dbReference type="Gene3D" id="3.10.129.10">
    <property type="entry name" value="Hotdog Thioesterase"/>
    <property type="match status" value="1"/>
</dbReference>
<dbReference type="CDD" id="cd00586">
    <property type="entry name" value="4HBT"/>
    <property type="match status" value="1"/>
</dbReference>
<comment type="caution">
    <text evidence="3">The sequence shown here is derived from an EMBL/GenBank/DDBJ whole genome shotgun (WGS) entry which is preliminary data.</text>
</comment>
<evidence type="ECO:0000313" key="4">
    <source>
        <dbReference type="Proteomes" id="UP000286100"/>
    </source>
</evidence>
<dbReference type="GO" id="GO:0047617">
    <property type="term" value="F:fatty acyl-CoA hydrolase activity"/>
    <property type="evidence" value="ECO:0007669"/>
    <property type="project" value="TreeGrafter"/>
</dbReference>
<keyword evidence="2" id="KW-0378">Hydrolase</keyword>
<dbReference type="Pfam" id="PF13279">
    <property type="entry name" value="4HBT_2"/>
    <property type="match status" value="1"/>
</dbReference>
<name>A0A418WSV5_9SPHN</name>
<proteinExistence type="inferred from homology"/>
<dbReference type="PANTHER" id="PTHR31793">
    <property type="entry name" value="4-HYDROXYBENZOYL-COA THIOESTERASE FAMILY MEMBER"/>
    <property type="match status" value="1"/>
</dbReference>
<dbReference type="AlphaFoldDB" id="A0A418WSV5"/>
<protein>
    <submittedName>
        <fullName evidence="3">Acyl-CoA thioesterase</fullName>
    </submittedName>
</protein>
<dbReference type="OrthoDB" id="9799036at2"/>
<dbReference type="PANTHER" id="PTHR31793:SF27">
    <property type="entry name" value="NOVEL THIOESTERASE SUPERFAMILY DOMAIN AND SAPOSIN A-TYPE DOMAIN CONTAINING PROTEIN (0610012H03RIK)"/>
    <property type="match status" value="1"/>
</dbReference>
<dbReference type="EMBL" id="QYUM01000002">
    <property type="protein sequence ID" value="RJF94305.1"/>
    <property type="molecule type" value="Genomic_DNA"/>
</dbReference>
<evidence type="ECO:0000313" key="3">
    <source>
        <dbReference type="EMBL" id="RJF94305.1"/>
    </source>
</evidence>